<name>A0AC34QBM3_9BILA</name>
<accession>A0AC34QBM3</accession>
<protein>
    <submittedName>
        <fullName evidence="2">Deoxyhypusine synthase</fullName>
    </submittedName>
</protein>
<reference evidence="2" key="1">
    <citation type="submission" date="2022-11" db="UniProtKB">
        <authorList>
            <consortium name="WormBaseParasite"/>
        </authorList>
    </citation>
    <scope>IDENTIFICATION</scope>
</reference>
<dbReference type="Proteomes" id="UP000887576">
    <property type="component" value="Unplaced"/>
</dbReference>
<organism evidence="1 2">
    <name type="scientific">Panagrolaimus sp. JU765</name>
    <dbReference type="NCBI Taxonomy" id="591449"/>
    <lineage>
        <taxon>Eukaryota</taxon>
        <taxon>Metazoa</taxon>
        <taxon>Ecdysozoa</taxon>
        <taxon>Nematoda</taxon>
        <taxon>Chromadorea</taxon>
        <taxon>Rhabditida</taxon>
        <taxon>Tylenchina</taxon>
        <taxon>Panagrolaimomorpha</taxon>
        <taxon>Panagrolaimoidea</taxon>
        <taxon>Panagrolaimidae</taxon>
        <taxon>Panagrolaimus</taxon>
    </lineage>
</organism>
<dbReference type="WBParaSite" id="JU765_v2.g15001.t1">
    <property type="protein sequence ID" value="JU765_v2.g15001.t1"/>
    <property type="gene ID" value="JU765_v2.g15001"/>
</dbReference>
<sequence length="68" mass="7670">MDAEDLESAQDAVLVKSEKMDDDTPKVRGYDFNEGIDYEKLLDSYLTTGFQATNLGLAIEVDGFRKYN</sequence>
<evidence type="ECO:0000313" key="2">
    <source>
        <dbReference type="WBParaSite" id="JU765_v2.g15001.t1"/>
    </source>
</evidence>
<evidence type="ECO:0000313" key="1">
    <source>
        <dbReference type="Proteomes" id="UP000887576"/>
    </source>
</evidence>
<proteinExistence type="predicted"/>